<dbReference type="EMBL" id="JAMLDY010000005">
    <property type="protein sequence ID" value="MCP3734320.1"/>
    <property type="molecule type" value="Genomic_DNA"/>
</dbReference>
<evidence type="ECO:0008006" key="3">
    <source>
        <dbReference type="Google" id="ProtNLM"/>
    </source>
</evidence>
<evidence type="ECO:0000313" key="2">
    <source>
        <dbReference type="Proteomes" id="UP001139486"/>
    </source>
</evidence>
<comment type="caution">
    <text evidence="1">The sequence shown here is derived from an EMBL/GenBank/DDBJ whole genome shotgun (WGS) entry which is preliminary data.</text>
</comment>
<protein>
    <recommendedName>
        <fullName evidence="3">Lipoprotein</fullName>
    </recommendedName>
</protein>
<dbReference type="Proteomes" id="UP001139486">
    <property type="component" value="Unassembled WGS sequence"/>
</dbReference>
<gene>
    <name evidence="1" type="ORF">M9979_05435</name>
</gene>
<accession>A0A9X2KPW1</accession>
<name>A0A9X2KPW1_9SPHN</name>
<dbReference type="RefSeq" id="WP_254288328.1">
    <property type="nucleotide sequence ID" value="NZ_JAMLDY010000005.1"/>
</dbReference>
<reference evidence="1" key="1">
    <citation type="submission" date="2022-05" db="EMBL/GenBank/DDBJ databases">
        <title>Sphingomonas sp. strain RP10 Genome sequencing and assembly.</title>
        <authorList>
            <person name="Kim I."/>
        </authorList>
    </citation>
    <scope>NUCLEOTIDE SEQUENCE</scope>
    <source>
        <strain evidence="1">RP10</strain>
    </source>
</reference>
<keyword evidence="2" id="KW-1185">Reference proteome</keyword>
<dbReference type="PROSITE" id="PS51257">
    <property type="entry name" value="PROKAR_LIPOPROTEIN"/>
    <property type="match status" value="1"/>
</dbReference>
<dbReference type="AlphaFoldDB" id="A0A9X2KPW1"/>
<evidence type="ECO:0000313" key="1">
    <source>
        <dbReference type="EMBL" id="MCP3734320.1"/>
    </source>
</evidence>
<organism evidence="1 2">
    <name type="scientific">Sphingomonas liriopis</name>
    <dbReference type="NCBI Taxonomy" id="2949094"/>
    <lineage>
        <taxon>Bacteria</taxon>
        <taxon>Pseudomonadati</taxon>
        <taxon>Pseudomonadota</taxon>
        <taxon>Alphaproteobacteria</taxon>
        <taxon>Sphingomonadales</taxon>
        <taxon>Sphingomonadaceae</taxon>
        <taxon>Sphingomonas</taxon>
    </lineage>
</organism>
<proteinExistence type="predicted"/>
<sequence>MRSGVAGVAMAAVLLAGCGERDYGDLPRDERTRAILCMRAGVLALGNTAQGGTAEAKQRLADKVRQLGEVTRLQELVPGAKDDMLAALGGEKAVTEAVQAVWLTPLNQCFAAYDIAAEPVPSLPAAPYERATTCAAAVAIDAARGKAIDPGSAVVYDPQGFYFAWKAAHDARKPPLDAANAAVDAMKPLVRNGAAQIFAAACRKEDAKATTAMPRPLPADPVVAGVICSSTLGALRHGGLAVGAGDTAAARSYAAGAQRVAVALGRLSVDAAAVTAAYTPAAAYVAATGNAAAVADACLKRFPG</sequence>